<evidence type="ECO:0000313" key="1">
    <source>
        <dbReference type="EMBL" id="TWT94142.1"/>
    </source>
</evidence>
<protein>
    <submittedName>
        <fullName evidence="1">Manganese transport regulator MntR</fullName>
    </submittedName>
</protein>
<dbReference type="Proteomes" id="UP000316213">
    <property type="component" value="Unassembled WGS sequence"/>
</dbReference>
<name>A0A5C6A2M9_9BACT</name>
<sequence>MSKYDPQGLLASQLQMAEEYDHIMSIIRETLKTRDRAAEKGNRKAYDSLKSLFAELISVWGAGNVARPHQRSLPLPSKTHHRTRPDHASEDYIEAIAEAIDDHGQFRALDLVTRFAVTDATVNYTIARL</sequence>
<keyword evidence="2" id="KW-1185">Reference proteome</keyword>
<evidence type="ECO:0000313" key="2">
    <source>
        <dbReference type="Proteomes" id="UP000316213"/>
    </source>
</evidence>
<dbReference type="EMBL" id="SJPM01000008">
    <property type="protein sequence ID" value="TWT94142.1"/>
    <property type="molecule type" value="Genomic_DNA"/>
</dbReference>
<dbReference type="Gene3D" id="1.10.10.10">
    <property type="entry name" value="Winged helix-like DNA-binding domain superfamily/Winged helix DNA-binding domain"/>
    <property type="match status" value="1"/>
</dbReference>
<dbReference type="AlphaFoldDB" id="A0A5C6A2M9"/>
<comment type="caution">
    <text evidence="1">The sequence shown here is derived from an EMBL/GenBank/DDBJ whole genome shotgun (WGS) entry which is preliminary data.</text>
</comment>
<gene>
    <name evidence="1" type="ORF">Pla100_37500</name>
</gene>
<accession>A0A5C6A2M9</accession>
<dbReference type="InterPro" id="IPR036388">
    <property type="entry name" value="WH-like_DNA-bd_sf"/>
</dbReference>
<reference evidence="1 2" key="1">
    <citation type="submission" date="2019-02" db="EMBL/GenBank/DDBJ databases">
        <title>Deep-cultivation of Planctomycetes and their phenomic and genomic characterization uncovers novel biology.</title>
        <authorList>
            <person name="Wiegand S."/>
            <person name="Jogler M."/>
            <person name="Boedeker C."/>
            <person name="Pinto D."/>
            <person name="Vollmers J."/>
            <person name="Rivas-Marin E."/>
            <person name="Kohn T."/>
            <person name="Peeters S.H."/>
            <person name="Heuer A."/>
            <person name="Rast P."/>
            <person name="Oberbeckmann S."/>
            <person name="Bunk B."/>
            <person name="Jeske O."/>
            <person name="Meyerdierks A."/>
            <person name="Storesund J.E."/>
            <person name="Kallscheuer N."/>
            <person name="Luecker S."/>
            <person name="Lage O.M."/>
            <person name="Pohl T."/>
            <person name="Merkel B.J."/>
            <person name="Hornburger P."/>
            <person name="Mueller R.-W."/>
            <person name="Bruemmer F."/>
            <person name="Labrenz M."/>
            <person name="Spormann A.M."/>
            <person name="Op Den Camp H."/>
            <person name="Overmann J."/>
            <person name="Amann R."/>
            <person name="Jetten M.S.M."/>
            <person name="Mascher T."/>
            <person name="Medema M.H."/>
            <person name="Devos D.P."/>
            <person name="Kaster A.-K."/>
            <person name="Ovreas L."/>
            <person name="Rohde M."/>
            <person name="Galperin M.Y."/>
            <person name="Jogler C."/>
        </authorList>
    </citation>
    <scope>NUCLEOTIDE SEQUENCE [LARGE SCALE GENOMIC DNA]</scope>
    <source>
        <strain evidence="1 2">Pla100</strain>
    </source>
</reference>
<organism evidence="1 2">
    <name type="scientific">Neorhodopirellula pilleata</name>
    <dbReference type="NCBI Taxonomy" id="2714738"/>
    <lineage>
        <taxon>Bacteria</taxon>
        <taxon>Pseudomonadati</taxon>
        <taxon>Planctomycetota</taxon>
        <taxon>Planctomycetia</taxon>
        <taxon>Pirellulales</taxon>
        <taxon>Pirellulaceae</taxon>
        <taxon>Neorhodopirellula</taxon>
    </lineage>
</organism>
<proteinExistence type="predicted"/>